<evidence type="ECO:0000256" key="1">
    <source>
        <dbReference type="SAM" id="MobiDB-lite"/>
    </source>
</evidence>
<feature type="domain" description="UspA" evidence="2">
    <location>
        <begin position="54"/>
        <end position="194"/>
    </location>
</feature>
<dbReference type="OrthoDB" id="1667873at2759"/>
<evidence type="ECO:0000313" key="3">
    <source>
        <dbReference type="Proteomes" id="UP000504607"/>
    </source>
</evidence>
<accession>A0A6I9QBA1</accession>
<dbReference type="InParanoid" id="A0A6I9QBA1"/>
<dbReference type="PANTHER" id="PTHR47000:SF1">
    <property type="entry name" value="ADENINE NUCLEOTIDE ALPHA HYDROLASES-LIKE SUPERFAMILY PROTEIN"/>
    <property type="match status" value="1"/>
</dbReference>
<evidence type="ECO:0000259" key="2">
    <source>
        <dbReference type="Pfam" id="PF00582"/>
    </source>
</evidence>
<dbReference type="Pfam" id="PF00582">
    <property type="entry name" value="Usp"/>
    <property type="match status" value="1"/>
</dbReference>
<dbReference type="RefSeq" id="XP_010906189.2">
    <property type="nucleotide sequence ID" value="XM_010907887.3"/>
</dbReference>
<dbReference type="AlphaFoldDB" id="A0A6I9QBA1"/>
<dbReference type="Gene3D" id="3.40.50.620">
    <property type="entry name" value="HUPs"/>
    <property type="match status" value="1"/>
</dbReference>
<sequence>MARASTRLASLCLNRTAVLTRAITRSPRSESKTLSAMLEKDSSTGGKQTTVLGRRIMVLVDSKPEAKGALQWALSHAVQGHDTLVLLDVVKPKHGNRSQNGLNPRRYELLYAMKNMCQARRPEVKVEVSLVEGKERGPTIVEEARRQEVSLLVLGQRKRSATWRLVMMWARNRVKGGVVDYCVQNASCMALAVRRKSRRAGGGYLITNRRHKNFWLLA</sequence>
<dbReference type="FunCoup" id="A0A6I9QBA1">
    <property type="interactions" value="3100"/>
</dbReference>
<keyword evidence="3" id="KW-1185">Reference proteome</keyword>
<dbReference type="KEGG" id="egu:105033201"/>
<dbReference type="PANTHER" id="PTHR47000">
    <property type="entry name" value="ADENINE NUCLEOTIDE ALPHA HYDROLASES-LIKE SUPERFAMILY PROTEIN"/>
    <property type="match status" value="1"/>
</dbReference>
<reference evidence="4" key="1">
    <citation type="submission" date="2025-08" db="UniProtKB">
        <authorList>
            <consortium name="RefSeq"/>
        </authorList>
    </citation>
    <scope>IDENTIFICATION</scope>
</reference>
<evidence type="ECO:0000313" key="4">
    <source>
        <dbReference type="RefSeq" id="XP_010906189.2"/>
    </source>
</evidence>
<gene>
    <name evidence="4" type="primary">LOC105033201</name>
</gene>
<dbReference type="CDD" id="cd00293">
    <property type="entry name" value="USP-like"/>
    <property type="match status" value="1"/>
</dbReference>
<name>A0A6I9QBA1_ELAGV</name>
<dbReference type="InterPro" id="IPR014729">
    <property type="entry name" value="Rossmann-like_a/b/a_fold"/>
</dbReference>
<protein>
    <submittedName>
        <fullName evidence="4">Uncharacterized protein LOC105033201</fullName>
    </submittedName>
</protein>
<proteinExistence type="predicted"/>
<organism evidence="3 4">
    <name type="scientific">Elaeis guineensis var. tenera</name>
    <name type="common">Oil palm</name>
    <dbReference type="NCBI Taxonomy" id="51953"/>
    <lineage>
        <taxon>Eukaryota</taxon>
        <taxon>Viridiplantae</taxon>
        <taxon>Streptophyta</taxon>
        <taxon>Embryophyta</taxon>
        <taxon>Tracheophyta</taxon>
        <taxon>Spermatophyta</taxon>
        <taxon>Magnoliopsida</taxon>
        <taxon>Liliopsida</taxon>
        <taxon>Arecaceae</taxon>
        <taxon>Arecoideae</taxon>
        <taxon>Cocoseae</taxon>
        <taxon>Elaeidinae</taxon>
        <taxon>Elaeis</taxon>
    </lineage>
</organism>
<dbReference type="InterPro" id="IPR006016">
    <property type="entry name" value="UspA"/>
</dbReference>
<dbReference type="Proteomes" id="UP000504607">
    <property type="component" value="Unplaced"/>
</dbReference>
<feature type="region of interest" description="Disordered" evidence="1">
    <location>
        <begin position="25"/>
        <end position="46"/>
    </location>
</feature>
<dbReference type="SUPFAM" id="SSF52402">
    <property type="entry name" value="Adenine nucleotide alpha hydrolases-like"/>
    <property type="match status" value="1"/>
</dbReference>
<dbReference type="GeneID" id="105033201"/>